<dbReference type="OrthoDB" id="5957313at2"/>
<dbReference type="AlphaFoldDB" id="A0A5P1R739"/>
<reference evidence="1 2" key="1">
    <citation type="journal article" date="2019" name="Biochem. Eng. J.">
        <title>Metabolic engineering of the marine bacteria Neptunomonas concharum for the production of acetoin and meso-2,3-butanediol from acetate.</title>
        <authorList>
            <person name="Li W."/>
            <person name="Pu N."/>
            <person name="Liu C.-X."/>
            <person name="Yuan Q.-P."/>
            <person name="Li Z.-J."/>
        </authorList>
    </citation>
    <scope>NUCLEOTIDE SEQUENCE [LARGE SCALE GENOMIC DNA]</scope>
    <source>
        <strain evidence="1 2">JCM17730</strain>
    </source>
</reference>
<dbReference type="RefSeq" id="WP_138986194.1">
    <property type="nucleotide sequence ID" value="NZ_CP043869.1"/>
</dbReference>
<dbReference type="SUPFAM" id="SSF140804">
    <property type="entry name" value="YidB-like"/>
    <property type="match status" value="1"/>
</dbReference>
<dbReference type="InterPro" id="IPR045372">
    <property type="entry name" value="YidB"/>
</dbReference>
<evidence type="ECO:0000313" key="1">
    <source>
        <dbReference type="EMBL" id="QEQ95489.1"/>
    </source>
</evidence>
<organism evidence="1 2">
    <name type="scientific">Neptunomonas concharum</name>
    <dbReference type="NCBI Taxonomy" id="1031538"/>
    <lineage>
        <taxon>Bacteria</taxon>
        <taxon>Pseudomonadati</taxon>
        <taxon>Pseudomonadota</taxon>
        <taxon>Gammaproteobacteria</taxon>
        <taxon>Oceanospirillales</taxon>
        <taxon>Oceanospirillaceae</taxon>
        <taxon>Neptunomonas</taxon>
    </lineage>
</organism>
<dbReference type="EMBL" id="CP043869">
    <property type="protein sequence ID" value="QEQ95489.1"/>
    <property type="molecule type" value="Genomic_DNA"/>
</dbReference>
<name>A0A5P1R739_9GAMM</name>
<sequence>MDLMKMATDLFLQKLGSSAGNLNSDVVASALSALLGGENGQLDLGALVAKFSQGDLASLAQSWLGDGANANFSIDQVLSVLGASQVSEFSAGLGIEESDASSALSEMIPELIDQNSSAGGLLDAVGGVGGLAGMASKFFR</sequence>
<dbReference type="Pfam" id="PF20159">
    <property type="entry name" value="YidB"/>
    <property type="match status" value="1"/>
</dbReference>
<dbReference type="Gene3D" id="1.10.10.690">
    <property type="entry name" value="YidB-like"/>
    <property type="match status" value="1"/>
</dbReference>
<protein>
    <submittedName>
        <fullName evidence="1">DUF937 domain-containing protein</fullName>
    </submittedName>
</protein>
<gene>
    <name evidence="1" type="ORF">F0U83_01535</name>
</gene>
<accession>A0A5P1R739</accession>
<proteinExistence type="predicted"/>
<dbReference type="Proteomes" id="UP000324760">
    <property type="component" value="Chromosome"/>
</dbReference>
<dbReference type="KEGG" id="ncu:F0U83_01535"/>
<dbReference type="InterPro" id="IPR027405">
    <property type="entry name" value="YidB-like"/>
</dbReference>
<keyword evidence="2" id="KW-1185">Reference proteome</keyword>
<evidence type="ECO:0000313" key="2">
    <source>
        <dbReference type="Proteomes" id="UP000324760"/>
    </source>
</evidence>